<dbReference type="InterPro" id="IPR036663">
    <property type="entry name" value="Fumarylacetoacetase_C_sf"/>
</dbReference>
<proteinExistence type="predicted"/>
<gene>
    <name evidence="3" type="ORF">WCD74_09090</name>
</gene>
<dbReference type="PANTHER" id="PTHR43211:SF1">
    <property type="entry name" value="BLL6422 PROTEIN"/>
    <property type="match status" value="1"/>
</dbReference>
<dbReference type="EMBL" id="JBBEGN010000003">
    <property type="protein sequence ID" value="MEJ2867918.1"/>
    <property type="molecule type" value="Genomic_DNA"/>
</dbReference>
<evidence type="ECO:0000313" key="4">
    <source>
        <dbReference type="Proteomes" id="UP001385809"/>
    </source>
</evidence>
<organism evidence="3 4">
    <name type="scientific">Actinomycetospora aurantiaca</name>
    <dbReference type="NCBI Taxonomy" id="3129233"/>
    <lineage>
        <taxon>Bacteria</taxon>
        <taxon>Bacillati</taxon>
        <taxon>Actinomycetota</taxon>
        <taxon>Actinomycetes</taxon>
        <taxon>Pseudonocardiales</taxon>
        <taxon>Pseudonocardiaceae</taxon>
        <taxon>Actinomycetospora</taxon>
    </lineage>
</organism>
<dbReference type="Pfam" id="PF01557">
    <property type="entry name" value="FAA_hydrolase"/>
    <property type="match status" value="1"/>
</dbReference>
<name>A0ABU8MKT2_9PSEU</name>
<protein>
    <submittedName>
        <fullName evidence="3">Fumarylacetoacetate hydrolase family protein</fullName>
    </submittedName>
</protein>
<dbReference type="SUPFAM" id="SSF56529">
    <property type="entry name" value="FAH"/>
    <property type="match status" value="1"/>
</dbReference>
<accession>A0ABU8MKT2</accession>
<feature type="region of interest" description="Disordered" evidence="1">
    <location>
        <begin position="308"/>
        <end position="328"/>
    </location>
</feature>
<dbReference type="PANTHER" id="PTHR43211">
    <property type="entry name" value="FUMARYLACETOACETATE HYDROLASE"/>
    <property type="match status" value="1"/>
</dbReference>
<keyword evidence="4" id="KW-1185">Reference proteome</keyword>
<dbReference type="GO" id="GO:0016787">
    <property type="term" value="F:hydrolase activity"/>
    <property type="evidence" value="ECO:0007669"/>
    <property type="project" value="UniProtKB-KW"/>
</dbReference>
<evidence type="ECO:0000259" key="2">
    <source>
        <dbReference type="Pfam" id="PF01557"/>
    </source>
</evidence>
<dbReference type="RefSeq" id="WP_337694524.1">
    <property type="nucleotide sequence ID" value="NZ_JBBEGN010000003.1"/>
</dbReference>
<comment type="caution">
    <text evidence="3">The sequence shown here is derived from an EMBL/GenBank/DDBJ whole genome shotgun (WGS) entry which is preliminary data.</text>
</comment>
<feature type="domain" description="Fumarylacetoacetase-like C-terminal" evidence="2">
    <location>
        <begin position="80"/>
        <end position="304"/>
    </location>
</feature>
<evidence type="ECO:0000313" key="3">
    <source>
        <dbReference type="EMBL" id="MEJ2867918.1"/>
    </source>
</evidence>
<reference evidence="3 4" key="1">
    <citation type="submission" date="2024-03" db="EMBL/GenBank/DDBJ databases">
        <title>Actinomycetospora sp. OC33-EN08, a novel actinomycete isolated from wild orchid (Aerides multiflora).</title>
        <authorList>
            <person name="Suriyachadkun C."/>
        </authorList>
    </citation>
    <scope>NUCLEOTIDE SEQUENCE [LARGE SCALE GENOMIC DNA]</scope>
    <source>
        <strain evidence="3 4">OC33-EN08</strain>
    </source>
</reference>
<sequence>MRIATALLDRATEHADRGSVRVGRVVGDPADAVHLLDSPVTVLDLLRDGTLLDAGRDALSVRPVALDSVRLLAPLQPPTVRDFVSFEEHVEGMRNLTGVPEAWYAAPAFYFSNPYATLGPSDDVPMPPGSAVLDFELEVAAVIGRTGRDLTPEQGTSAIAGFTILNDWSARDLQFAEMQVGLGPAKGKDTATTLGPWLVTADEFTSDSEGFLDLALTASVDGTVVGSDLLSNMGWPFGDLVAYASRGTEVRPGDVLGSGTCGHGGCLGELWGRGVSRDELPPLGPDSVVTLEVEGIGTLTSHVVAGAEPTAIPPARRRPRARPRASNASLLALDARKATLSGATP</sequence>
<evidence type="ECO:0000256" key="1">
    <source>
        <dbReference type="SAM" id="MobiDB-lite"/>
    </source>
</evidence>
<dbReference type="InterPro" id="IPR011234">
    <property type="entry name" value="Fumarylacetoacetase-like_C"/>
</dbReference>
<keyword evidence="3" id="KW-0378">Hydrolase</keyword>
<dbReference type="Proteomes" id="UP001385809">
    <property type="component" value="Unassembled WGS sequence"/>
</dbReference>
<dbReference type="Gene3D" id="3.90.850.10">
    <property type="entry name" value="Fumarylacetoacetase-like, C-terminal domain"/>
    <property type="match status" value="1"/>
</dbReference>